<comment type="function">
    <text evidence="1">Catalyzes both the phosphorylation of dihydroxyacetone and of glyceraldehyde.</text>
</comment>
<name>A0A9P5NA15_GYMJU</name>
<evidence type="ECO:0000256" key="1">
    <source>
        <dbReference type="ARBA" id="ARBA00003264"/>
    </source>
</evidence>
<dbReference type="Pfam" id="PF02734">
    <property type="entry name" value="Dak2"/>
    <property type="match status" value="1"/>
</dbReference>
<feature type="domain" description="DhaL" evidence="11">
    <location>
        <begin position="384"/>
        <end position="568"/>
    </location>
</feature>
<evidence type="ECO:0000256" key="4">
    <source>
        <dbReference type="ARBA" id="ARBA00022679"/>
    </source>
</evidence>
<evidence type="ECO:0000256" key="10">
    <source>
        <dbReference type="ARBA" id="ARBA00048898"/>
    </source>
</evidence>
<dbReference type="SUPFAM" id="SSF101473">
    <property type="entry name" value="DhaL-like"/>
    <property type="match status" value="1"/>
</dbReference>
<dbReference type="SUPFAM" id="SSF82549">
    <property type="entry name" value="DAK1/DegV-like"/>
    <property type="match status" value="1"/>
</dbReference>
<dbReference type="Pfam" id="PF02733">
    <property type="entry name" value="Dak1"/>
    <property type="match status" value="1"/>
</dbReference>
<dbReference type="AlphaFoldDB" id="A0A9P5NA15"/>
<comment type="caution">
    <text evidence="13">The sequence shown here is derived from an EMBL/GenBank/DDBJ whole genome shotgun (WGS) entry which is preliminary data.</text>
</comment>
<comment type="similarity">
    <text evidence="3">Belongs to the dihydroxyacetone kinase (DAK) family.</text>
</comment>
<dbReference type="InterPro" id="IPR004006">
    <property type="entry name" value="DhaK_dom"/>
</dbReference>
<evidence type="ECO:0000313" key="13">
    <source>
        <dbReference type="EMBL" id="KAF8874699.1"/>
    </source>
</evidence>
<dbReference type="GO" id="GO:0005829">
    <property type="term" value="C:cytosol"/>
    <property type="evidence" value="ECO:0007669"/>
    <property type="project" value="TreeGrafter"/>
</dbReference>
<dbReference type="Gene3D" id="1.25.40.340">
    <property type="match status" value="1"/>
</dbReference>
<dbReference type="PANTHER" id="PTHR28629:SF14">
    <property type="entry name" value="DIHYDROXYACETONE KINASE 1"/>
    <property type="match status" value="1"/>
</dbReference>
<gene>
    <name evidence="13" type="ORF">CPB84DRAFT_1797217</name>
</gene>
<evidence type="ECO:0000256" key="7">
    <source>
        <dbReference type="ARBA" id="ARBA00022798"/>
    </source>
</evidence>
<evidence type="ECO:0000256" key="9">
    <source>
        <dbReference type="ARBA" id="ARBA00047974"/>
    </source>
</evidence>
<dbReference type="PANTHER" id="PTHR28629">
    <property type="entry name" value="TRIOKINASE/FMN CYCLASE"/>
    <property type="match status" value="1"/>
</dbReference>
<evidence type="ECO:0000256" key="5">
    <source>
        <dbReference type="ARBA" id="ARBA00022741"/>
    </source>
</evidence>
<evidence type="ECO:0000259" key="11">
    <source>
        <dbReference type="PROSITE" id="PS51480"/>
    </source>
</evidence>
<reference evidence="13" key="1">
    <citation type="submission" date="2020-11" db="EMBL/GenBank/DDBJ databases">
        <authorList>
            <consortium name="DOE Joint Genome Institute"/>
            <person name="Ahrendt S."/>
            <person name="Riley R."/>
            <person name="Andreopoulos W."/>
            <person name="LaButti K."/>
            <person name="Pangilinan J."/>
            <person name="Ruiz-duenas F.J."/>
            <person name="Barrasa J.M."/>
            <person name="Sanchez-Garcia M."/>
            <person name="Camarero S."/>
            <person name="Miyauchi S."/>
            <person name="Serrano A."/>
            <person name="Linde D."/>
            <person name="Babiker R."/>
            <person name="Drula E."/>
            <person name="Ayuso-Fernandez I."/>
            <person name="Pacheco R."/>
            <person name="Padilla G."/>
            <person name="Ferreira P."/>
            <person name="Barriuso J."/>
            <person name="Kellner H."/>
            <person name="Castanera R."/>
            <person name="Alfaro M."/>
            <person name="Ramirez L."/>
            <person name="Pisabarro A.G."/>
            <person name="Kuo A."/>
            <person name="Tritt A."/>
            <person name="Lipzen A."/>
            <person name="He G."/>
            <person name="Yan M."/>
            <person name="Ng V."/>
            <person name="Cullen D."/>
            <person name="Martin F."/>
            <person name="Rosso M.-N."/>
            <person name="Henrissat B."/>
            <person name="Hibbett D."/>
            <person name="Martinez A.T."/>
            <person name="Grigoriev I.V."/>
        </authorList>
    </citation>
    <scope>NUCLEOTIDE SEQUENCE</scope>
    <source>
        <strain evidence="13">AH 44721</strain>
    </source>
</reference>
<evidence type="ECO:0000256" key="2">
    <source>
        <dbReference type="ARBA" id="ARBA00004778"/>
    </source>
</evidence>
<evidence type="ECO:0000313" key="14">
    <source>
        <dbReference type="Proteomes" id="UP000724874"/>
    </source>
</evidence>
<dbReference type="GO" id="GO:0005524">
    <property type="term" value="F:ATP binding"/>
    <property type="evidence" value="ECO:0007669"/>
    <property type="project" value="UniProtKB-KW"/>
</dbReference>
<dbReference type="EMBL" id="JADNYJ010000209">
    <property type="protein sequence ID" value="KAF8874699.1"/>
    <property type="molecule type" value="Genomic_DNA"/>
</dbReference>
<evidence type="ECO:0000259" key="12">
    <source>
        <dbReference type="PROSITE" id="PS51481"/>
    </source>
</evidence>
<evidence type="ECO:0000256" key="3">
    <source>
        <dbReference type="ARBA" id="ARBA00008757"/>
    </source>
</evidence>
<keyword evidence="8" id="KW-0067">ATP-binding</keyword>
<keyword evidence="14" id="KW-1185">Reference proteome</keyword>
<keyword evidence="7" id="KW-0319">Glycerol metabolism</keyword>
<comment type="catalytic activity">
    <reaction evidence="10">
        <text>dihydroxyacetone + ATP = dihydroxyacetone phosphate + ADP + H(+)</text>
        <dbReference type="Rhea" id="RHEA:15773"/>
        <dbReference type="ChEBI" id="CHEBI:15378"/>
        <dbReference type="ChEBI" id="CHEBI:16016"/>
        <dbReference type="ChEBI" id="CHEBI:30616"/>
        <dbReference type="ChEBI" id="CHEBI:57642"/>
        <dbReference type="ChEBI" id="CHEBI:456216"/>
        <dbReference type="EC" id="2.7.1.29"/>
    </reaction>
</comment>
<sequence length="574" mass="59803">MSTKHLYESADGLVLKSLRGAVALNPSLCLHEPSRTVFTPFHSSTKRVAVISGGGSGHEPAHAGYTGEGMLTASVAGDIFASPSAKQILSAIKLAACSGSESDSRAILTIINNYTGDRLNFGLAMEKARLAYPALKIDSVVVADDVSLLKQNASNKFVGPRGLGANILVCKILGALAEGGAALDVVKAYGDAVVANLFSLGVGLDHCHVPGRTKEGRTTLGDEECEVGLGLHNEPGVKKRTIDEPAELIDHMIRMLLDSQLLRNGASTLRDGNSGDGSVLFVNNLGGMSQLEMGAVVYDTVERLDGIHPRRVYCSSYMTSLNAPGFSISLLDHHYPELAKIDLYDLLDAPTDATSWWGSSMEYGPQRSSGMALAASPAGQLSSAVIETALRGACRSVLRVQSELTEFDTIVGDGDCGDTFAAGANGLDQGTLIVKGVTVSSIVNTMGGTIGALFAIFLNALSASLPSSSASEPIAWGTALNSARSTLSIYTPAQPGDRTLMDALAPFCDAMVAGETLKEAVRKAQGGAEKTKGMKASLGRAAYMSGKEGLPPDPGAWGVNAILQGILEGFLVKE</sequence>
<dbReference type="InterPro" id="IPR050861">
    <property type="entry name" value="Dihydroxyacetone_Kinase"/>
</dbReference>
<dbReference type="FunFam" id="3.30.1180.20:FF:000001">
    <property type="entry name" value="Dihydroxyacetone kinase 1"/>
    <property type="match status" value="1"/>
</dbReference>
<dbReference type="PROSITE" id="PS51481">
    <property type="entry name" value="DHAK"/>
    <property type="match status" value="1"/>
</dbReference>
<dbReference type="GO" id="GO:0050354">
    <property type="term" value="F:triokinase activity"/>
    <property type="evidence" value="ECO:0007669"/>
    <property type="project" value="UniProtKB-EC"/>
</dbReference>
<dbReference type="OrthoDB" id="1724672at2759"/>
<protein>
    <submittedName>
        <fullName evidence="13">Dak1 domain-containing protein</fullName>
    </submittedName>
</protein>
<keyword evidence="4" id="KW-0808">Transferase</keyword>
<dbReference type="GO" id="GO:0004371">
    <property type="term" value="F:glycerone kinase activity"/>
    <property type="evidence" value="ECO:0007669"/>
    <property type="project" value="UniProtKB-EC"/>
</dbReference>
<dbReference type="SMART" id="SM01120">
    <property type="entry name" value="Dak2"/>
    <property type="match status" value="1"/>
</dbReference>
<dbReference type="Gene3D" id="3.40.50.10440">
    <property type="entry name" value="Dihydroxyacetone kinase, domain 1"/>
    <property type="match status" value="1"/>
</dbReference>
<evidence type="ECO:0000256" key="8">
    <source>
        <dbReference type="ARBA" id="ARBA00022840"/>
    </source>
</evidence>
<dbReference type="PROSITE" id="PS51480">
    <property type="entry name" value="DHAL"/>
    <property type="match status" value="1"/>
</dbReference>
<comment type="catalytic activity">
    <reaction evidence="9">
        <text>D-glyceraldehyde + ATP = D-glyceraldehyde 3-phosphate + ADP + H(+)</text>
        <dbReference type="Rhea" id="RHEA:13941"/>
        <dbReference type="ChEBI" id="CHEBI:15378"/>
        <dbReference type="ChEBI" id="CHEBI:17378"/>
        <dbReference type="ChEBI" id="CHEBI:30616"/>
        <dbReference type="ChEBI" id="CHEBI:59776"/>
        <dbReference type="ChEBI" id="CHEBI:456216"/>
        <dbReference type="EC" id="2.7.1.28"/>
    </reaction>
</comment>
<dbReference type="Proteomes" id="UP000724874">
    <property type="component" value="Unassembled WGS sequence"/>
</dbReference>
<organism evidence="13 14">
    <name type="scientific">Gymnopilus junonius</name>
    <name type="common">Spectacular rustgill mushroom</name>
    <name type="synonym">Gymnopilus spectabilis subsp. junonius</name>
    <dbReference type="NCBI Taxonomy" id="109634"/>
    <lineage>
        <taxon>Eukaryota</taxon>
        <taxon>Fungi</taxon>
        <taxon>Dikarya</taxon>
        <taxon>Basidiomycota</taxon>
        <taxon>Agaricomycotina</taxon>
        <taxon>Agaricomycetes</taxon>
        <taxon>Agaricomycetidae</taxon>
        <taxon>Agaricales</taxon>
        <taxon>Agaricineae</taxon>
        <taxon>Hymenogastraceae</taxon>
        <taxon>Gymnopilus</taxon>
    </lineage>
</organism>
<dbReference type="FunFam" id="3.40.50.10440:FF:000001">
    <property type="entry name" value="Dihydroxyacetone kinase, DhaK subunit"/>
    <property type="match status" value="1"/>
</dbReference>
<proteinExistence type="inferred from homology"/>
<dbReference type="InterPro" id="IPR004007">
    <property type="entry name" value="DhaL_dom"/>
</dbReference>
<comment type="pathway">
    <text evidence="2">Polyol metabolism; glycerol fermentation; glycerone phosphate from glycerol (oxidative route): step 2/2.</text>
</comment>
<dbReference type="Gene3D" id="3.30.1180.20">
    <property type="entry name" value="Dihydroxyacetone kinase, domain 2"/>
    <property type="match status" value="1"/>
</dbReference>
<dbReference type="InterPro" id="IPR036117">
    <property type="entry name" value="DhaL_dom_sf"/>
</dbReference>
<feature type="domain" description="DhaK" evidence="12">
    <location>
        <begin position="9"/>
        <end position="356"/>
    </location>
</feature>
<evidence type="ECO:0000256" key="6">
    <source>
        <dbReference type="ARBA" id="ARBA00022777"/>
    </source>
</evidence>
<keyword evidence="5" id="KW-0547">Nucleotide-binding</keyword>
<accession>A0A9P5NA15</accession>
<keyword evidence="6" id="KW-0418">Kinase</keyword>
<dbReference type="GO" id="GO:0019563">
    <property type="term" value="P:glycerol catabolic process"/>
    <property type="evidence" value="ECO:0007669"/>
    <property type="project" value="TreeGrafter"/>
</dbReference>